<dbReference type="InterPro" id="IPR013083">
    <property type="entry name" value="Znf_RING/FYVE/PHD"/>
</dbReference>
<dbReference type="InterPro" id="IPR001841">
    <property type="entry name" value="Znf_RING"/>
</dbReference>
<feature type="region of interest" description="Disordered" evidence="9">
    <location>
        <begin position="30"/>
        <end position="78"/>
    </location>
</feature>
<dbReference type="GO" id="GO:0008270">
    <property type="term" value="F:zinc ion binding"/>
    <property type="evidence" value="ECO:0007669"/>
    <property type="project" value="UniProtKB-KW"/>
</dbReference>
<keyword evidence="2 10" id="KW-0812">Transmembrane</keyword>
<feature type="compositionally biased region" description="Low complexity" evidence="9">
    <location>
        <begin position="58"/>
        <end position="78"/>
    </location>
</feature>
<feature type="region of interest" description="Disordered" evidence="9">
    <location>
        <begin position="309"/>
        <end position="365"/>
    </location>
</feature>
<feature type="compositionally biased region" description="Polar residues" evidence="9">
    <location>
        <begin position="312"/>
        <end position="321"/>
    </location>
</feature>
<evidence type="ECO:0000256" key="6">
    <source>
        <dbReference type="ARBA" id="ARBA00022989"/>
    </source>
</evidence>
<keyword evidence="5" id="KW-0862">Zinc</keyword>
<feature type="transmembrane region" description="Helical" evidence="10">
    <location>
        <begin position="556"/>
        <end position="581"/>
    </location>
</feature>
<reference evidence="12" key="1">
    <citation type="journal article" date="2020" name="Fungal Divers.">
        <title>Resolving the Mortierellaceae phylogeny through synthesis of multi-gene phylogenetics and phylogenomics.</title>
        <authorList>
            <person name="Vandepol N."/>
            <person name="Liber J."/>
            <person name="Desiro A."/>
            <person name="Na H."/>
            <person name="Kennedy M."/>
            <person name="Barry K."/>
            <person name="Grigoriev I.V."/>
            <person name="Miller A.N."/>
            <person name="O'Donnell K."/>
            <person name="Stajich J.E."/>
            <person name="Bonito G."/>
        </authorList>
    </citation>
    <scope>NUCLEOTIDE SEQUENCE</scope>
    <source>
        <strain evidence="12">NRRL 28262</strain>
    </source>
</reference>
<feature type="domain" description="RING-type" evidence="11">
    <location>
        <begin position="925"/>
        <end position="967"/>
    </location>
</feature>
<dbReference type="Pfam" id="PF13639">
    <property type="entry name" value="zf-RING_2"/>
    <property type="match status" value="1"/>
</dbReference>
<evidence type="ECO:0000256" key="10">
    <source>
        <dbReference type="SAM" id="Phobius"/>
    </source>
</evidence>
<proteinExistence type="predicted"/>
<feature type="compositionally biased region" description="Low complexity" evidence="9">
    <location>
        <begin position="821"/>
        <end position="869"/>
    </location>
</feature>
<comment type="caution">
    <text evidence="12">The sequence shown here is derived from an EMBL/GenBank/DDBJ whole genome shotgun (WGS) entry which is preliminary data.</text>
</comment>
<feature type="compositionally biased region" description="Acidic residues" evidence="9">
    <location>
        <begin position="711"/>
        <end position="746"/>
    </location>
</feature>
<evidence type="ECO:0000256" key="5">
    <source>
        <dbReference type="ARBA" id="ARBA00022833"/>
    </source>
</evidence>
<dbReference type="InterPro" id="IPR051653">
    <property type="entry name" value="E3_ligase_sorting_rcpt"/>
</dbReference>
<evidence type="ECO:0000256" key="4">
    <source>
        <dbReference type="ARBA" id="ARBA00022771"/>
    </source>
</evidence>
<organism evidence="12 13">
    <name type="scientific">Linnemannia exigua</name>
    <dbReference type="NCBI Taxonomy" id="604196"/>
    <lineage>
        <taxon>Eukaryota</taxon>
        <taxon>Fungi</taxon>
        <taxon>Fungi incertae sedis</taxon>
        <taxon>Mucoromycota</taxon>
        <taxon>Mortierellomycotina</taxon>
        <taxon>Mortierellomycetes</taxon>
        <taxon>Mortierellales</taxon>
        <taxon>Mortierellaceae</taxon>
        <taxon>Linnemannia</taxon>
    </lineage>
</organism>
<keyword evidence="6 10" id="KW-1133">Transmembrane helix</keyword>
<evidence type="ECO:0000256" key="1">
    <source>
        <dbReference type="ARBA" id="ARBA00004167"/>
    </source>
</evidence>
<feature type="compositionally biased region" description="Basic and acidic residues" evidence="9">
    <location>
        <begin position="402"/>
        <end position="425"/>
    </location>
</feature>
<gene>
    <name evidence="12" type="ORF">BGZ95_000706</name>
</gene>
<accession>A0AAD4D7W7</accession>
<evidence type="ECO:0000256" key="9">
    <source>
        <dbReference type="SAM" id="MobiDB-lite"/>
    </source>
</evidence>
<evidence type="ECO:0000259" key="11">
    <source>
        <dbReference type="PROSITE" id="PS50089"/>
    </source>
</evidence>
<name>A0AAD4D7W7_9FUNG</name>
<dbReference type="PROSITE" id="PS50089">
    <property type="entry name" value="ZF_RING_2"/>
    <property type="match status" value="1"/>
</dbReference>
<evidence type="ECO:0000256" key="3">
    <source>
        <dbReference type="ARBA" id="ARBA00022723"/>
    </source>
</evidence>
<dbReference type="SMART" id="SM00184">
    <property type="entry name" value="RING"/>
    <property type="match status" value="1"/>
</dbReference>
<feature type="compositionally biased region" description="Basic and acidic residues" evidence="9">
    <location>
        <begin position="747"/>
        <end position="761"/>
    </location>
</feature>
<sequence>MFYNPTDQDLADMMNFIMDEGLSEHFTGLRMDDVKGNNDNDNPNGSPIETNHKYLHATPPTSSSSSPSFHSPPSLSTSWTQTDIDMAKALWDYWEELDAMDLIQTQLESQLENDHDDNMENMEYMDNIEYESRLLRLDRHHRHRQQQQRPETRQPTVESTLWKGRVQALIKDGSTNLSYSSSSSTLERMQDSMSGPMVRFPFSGPIPIVPQKWIALMPCPILVEPVELSESGQQQTPTGRTPALPLDATAIVFYATADADCRSFHSDIEDSDSSLPPLMVLDPQSAQRLLLTLDSLSYGTTAMAALTKTEADSNTTAAPSKTNHDKEEEESAEAGTDKVSATLDPSNSFDMKESPEAPSRPPRRQIVISIPEIASIVDSFKAGATIRARRVLVNLGLDTQDNTDKQLMDGRRARRNSKDDKDDYRPLTGSKLLKNSGVVGGRKPHFGPDMEINSHGQNLQDKDNDNDSDKSTGSASASFILQRHSKTRTRPNRLSQRGHPASHSQLLDQVQSLVLLKEYPQYKGGQSIHHRLNPLHHNNNNLPLTHPNNTTLSGKVAMVLMSTVCGIGVGMFGALLFVVALKVRLFQSRRSNNSGGAFRHATAAQQQQAHQQMRENGLKKVIPLGVLESYGVQTVLQTSSATMILTAVSEKSKAKMALLSKGPKAYAEDVIEMEEGLEDAEARANARQQRLERRRRRVSSSGQLGLGRDIEEGEEDGDEEEEESVSDEDDSEDDDGDDDGVDEEDYVEIRNRYRVLEHYNDNDDEEGEGDQVVPEMRSTRGSLSEGGAMDMEQITAAIMTATRQGSYRRVSYSRQGHLNDSTTSLSSSYSSSSSSSSSSSGSRSGSGSSSRSTERALTSSFSSSLSRSSENPRGCTHSITHSHGEDNSRRSRRTARSKKKKTATTDKDEPKAELPFANANAQTMCSICLAEYEVGEQVRTLPCYHQYHQGCIDPWLLNVAALCPICKRDLFPHGSAPSS</sequence>
<feature type="compositionally biased region" description="Basic and acidic residues" evidence="9">
    <location>
        <begin position="903"/>
        <end position="912"/>
    </location>
</feature>
<dbReference type="GO" id="GO:0016020">
    <property type="term" value="C:membrane"/>
    <property type="evidence" value="ECO:0007669"/>
    <property type="project" value="UniProtKB-SubCell"/>
</dbReference>
<feature type="region of interest" description="Disordered" evidence="9">
    <location>
        <begin position="401"/>
        <end position="504"/>
    </location>
</feature>
<feature type="compositionally biased region" description="Basic residues" evidence="9">
    <location>
        <begin position="890"/>
        <end position="902"/>
    </location>
</feature>
<evidence type="ECO:0000313" key="12">
    <source>
        <dbReference type="EMBL" id="KAG0271479.1"/>
    </source>
</evidence>
<evidence type="ECO:0000256" key="7">
    <source>
        <dbReference type="ARBA" id="ARBA00023136"/>
    </source>
</evidence>
<dbReference type="Gene3D" id="3.30.40.10">
    <property type="entry name" value="Zinc/RING finger domain, C3HC4 (zinc finger)"/>
    <property type="match status" value="1"/>
</dbReference>
<dbReference type="PANTHER" id="PTHR47168:SF1">
    <property type="entry name" value="OS02G0798600 PROTEIN"/>
    <property type="match status" value="1"/>
</dbReference>
<feature type="compositionally biased region" description="Basic and acidic residues" evidence="9">
    <location>
        <begin position="460"/>
        <end position="470"/>
    </location>
</feature>
<dbReference type="Proteomes" id="UP001194580">
    <property type="component" value="Unassembled WGS sequence"/>
</dbReference>
<dbReference type="AlphaFoldDB" id="A0AAD4D7W7"/>
<feature type="region of interest" description="Disordered" evidence="9">
    <location>
        <begin position="803"/>
        <end position="914"/>
    </location>
</feature>
<comment type="subcellular location">
    <subcellularLocation>
        <location evidence="1">Membrane</location>
        <topology evidence="1">Single-pass membrane protein</topology>
    </subcellularLocation>
</comment>
<dbReference type="PANTHER" id="PTHR47168">
    <property type="entry name" value="RING ZINC FINGER DOMAIN SUPERFAMILY PROTEIN-RELATED"/>
    <property type="match status" value="1"/>
</dbReference>
<evidence type="ECO:0000313" key="13">
    <source>
        <dbReference type="Proteomes" id="UP001194580"/>
    </source>
</evidence>
<feature type="region of interest" description="Disordered" evidence="9">
    <location>
        <begin position="689"/>
        <end position="791"/>
    </location>
</feature>
<protein>
    <recommendedName>
        <fullName evidence="11">RING-type domain-containing protein</fullName>
    </recommendedName>
</protein>
<dbReference type="EMBL" id="JAAAIL010001132">
    <property type="protein sequence ID" value="KAG0271479.1"/>
    <property type="molecule type" value="Genomic_DNA"/>
</dbReference>
<evidence type="ECO:0000256" key="8">
    <source>
        <dbReference type="PROSITE-ProRule" id="PRU00175"/>
    </source>
</evidence>
<keyword evidence="13" id="KW-1185">Reference proteome</keyword>
<evidence type="ECO:0000256" key="2">
    <source>
        <dbReference type="ARBA" id="ARBA00022692"/>
    </source>
</evidence>
<keyword evidence="3" id="KW-0479">Metal-binding</keyword>
<dbReference type="FunFam" id="3.30.40.10:FF:000388">
    <property type="entry name" value="Putative RING zinc finger domain superfamily protein"/>
    <property type="match status" value="1"/>
</dbReference>
<keyword evidence="7 10" id="KW-0472">Membrane</keyword>
<keyword evidence="4 8" id="KW-0863">Zinc-finger</keyword>
<dbReference type="SUPFAM" id="SSF57850">
    <property type="entry name" value="RING/U-box"/>
    <property type="match status" value="1"/>
</dbReference>